<dbReference type="InterPro" id="IPR030878">
    <property type="entry name" value="Ribosomal_uL15"/>
</dbReference>
<evidence type="ECO:0000313" key="8">
    <source>
        <dbReference type="EMBL" id="OGE70592.1"/>
    </source>
</evidence>
<accession>A0A1F5MYZ3</accession>
<feature type="domain" description="Large ribosomal subunit protein uL15/eL18" evidence="7">
    <location>
        <begin position="78"/>
        <end position="144"/>
    </location>
</feature>
<evidence type="ECO:0000256" key="2">
    <source>
        <dbReference type="ARBA" id="ARBA00022980"/>
    </source>
</evidence>
<dbReference type="GO" id="GO:0022625">
    <property type="term" value="C:cytosolic large ribosomal subunit"/>
    <property type="evidence" value="ECO:0007669"/>
    <property type="project" value="TreeGrafter"/>
</dbReference>
<comment type="similarity">
    <text evidence="1 4 5">Belongs to the universal ribosomal protein uL15 family.</text>
</comment>
<dbReference type="Gene3D" id="3.100.10.10">
    <property type="match status" value="1"/>
</dbReference>
<feature type="compositionally biased region" description="Gly residues" evidence="6">
    <location>
        <begin position="19"/>
        <end position="33"/>
    </location>
</feature>
<comment type="caution">
    <text evidence="8">The sequence shown here is derived from an EMBL/GenBank/DDBJ whole genome shotgun (WGS) entry which is preliminary data.</text>
</comment>
<keyword evidence="2 4" id="KW-0689">Ribosomal protein</keyword>
<dbReference type="InterPro" id="IPR036227">
    <property type="entry name" value="Ribosomal_uL15/eL18_sf"/>
</dbReference>
<dbReference type="NCBIfam" id="TIGR01071">
    <property type="entry name" value="rplO_bact"/>
    <property type="match status" value="1"/>
</dbReference>
<comment type="subunit">
    <text evidence="4">Part of the 50S ribosomal subunit.</text>
</comment>
<keyword evidence="4" id="KW-0699">rRNA-binding</keyword>
<keyword evidence="4" id="KW-0694">RNA-binding</keyword>
<gene>
    <name evidence="4" type="primary">rplO</name>
    <name evidence="8" type="ORF">A2617_00335</name>
</gene>
<organism evidence="8 9">
    <name type="scientific">Candidatus Daviesbacteria bacterium RIFOXYD1_FULL_41_10</name>
    <dbReference type="NCBI Taxonomy" id="1797801"/>
    <lineage>
        <taxon>Bacteria</taxon>
        <taxon>Candidatus Daviesiibacteriota</taxon>
    </lineage>
</organism>
<feature type="region of interest" description="Disordered" evidence="6">
    <location>
        <begin position="1"/>
        <end position="37"/>
    </location>
</feature>
<dbReference type="GO" id="GO:0019843">
    <property type="term" value="F:rRNA binding"/>
    <property type="evidence" value="ECO:0007669"/>
    <property type="project" value="UniProtKB-UniRule"/>
</dbReference>
<dbReference type="GO" id="GO:0003735">
    <property type="term" value="F:structural constituent of ribosome"/>
    <property type="evidence" value="ECO:0007669"/>
    <property type="project" value="InterPro"/>
</dbReference>
<name>A0A1F5MYZ3_9BACT</name>
<dbReference type="PANTHER" id="PTHR12934">
    <property type="entry name" value="50S RIBOSOMAL PROTEIN L15"/>
    <property type="match status" value="1"/>
</dbReference>
<dbReference type="AlphaFoldDB" id="A0A1F5MYZ3"/>
<dbReference type="InterPro" id="IPR005749">
    <property type="entry name" value="Ribosomal_uL15_bac-type"/>
</dbReference>
<evidence type="ECO:0000256" key="3">
    <source>
        <dbReference type="ARBA" id="ARBA00023274"/>
    </source>
</evidence>
<dbReference type="EMBL" id="MFEC01000040">
    <property type="protein sequence ID" value="OGE70592.1"/>
    <property type="molecule type" value="Genomic_DNA"/>
</dbReference>
<dbReference type="InterPro" id="IPR001196">
    <property type="entry name" value="Ribosomal_uL15_CS"/>
</dbReference>
<evidence type="ECO:0000259" key="7">
    <source>
        <dbReference type="Pfam" id="PF00828"/>
    </source>
</evidence>
<dbReference type="InterPro" id="IPR021131">
    <property type="entry name" value="Ribosomal_uL15/eL18"/>
</dbReference>
<dbReference type="Pfam" id="PF00828">
    <property type="entry name" value="Ribosomal_L27A"/>
    <property type="match status" value="1"/>
</dbReference>
<keyword evidence="3 4" id="KW-0687">Ribonucleoprotein</keyword>
<evidence type="ECO:0000256" key="4">
    <source>
        <dbReference type="HAMAP-Rule" id="MF_01341"/>
    </source>
</evidence>
<dbReference type="PROSITE" id="PS00475">
    <property type="entry name" value="RIBOSOMAL_L15"/>
    <property type="match status" value="1"/>
</dbReference>
<protein>
    <recommendedName>
        <fullName evidence="4">Large ribosomal subunit protein uL15</fullName>
    </recommendedName>
</protein>
<dbReference type="Proteomes" id="UP000177135">
    <property type="component" value="Unassembled WGS sequence"/>
</dbReference>
<reference evidence="8 9" key="1">
    <citation type="journal article" date="2016" name="Nat. Commun.">
        <title>Thousands of microbial genomes shed light on interconnected biogeochemical processes in an aquifer system.</title>
        <authorList>
            <person name="Anantharaman K."/>
            <person name="Brown C.T."/>
            <person name="Hug L.A."/>
            <person name="Sharon I."/>
            <person name="Castelle C.J."/>
            <person name="Probst A.J."/>
            <person name="Thomas B.C."/>
            <person name="Singh A."/>
            <person name="Wilkins M.J."/>
            <person name="Karaoz U."/>
            <person name="Brodie E.L."/>
            <person name="Williams K.H."/>
            <person name="Hubbard S.S."/>
            <person name="Banfield J.F."/>
        </authorList>
    </citation>
    <scope>NUCLEOTIDE SEQUENCE [LARGE SCALE GENOMIC DNA]</scope>
</reference>
<comment type="function">
    <text evidence="4">Binds to the 23S rRNA.</text>
</comment>
<dbReference type="PANTHER" id="PTHR12934:SF11">
    <property type="entry name" value="LARGE RIBOSOMAL SUBUNIT PROTEIN UL15M"/>
    <property type="match status" value="1"/>
</dbReference>
<evidence type="ECO:0000256" key="6">
    <source>
        <dbReference type="SAM" id="MobiDB-lite"/>
    </source>
</evidence>
<evidence type="ECO:0000256" key="5">
    <source>
        <dbReference type="RuleBase" id="RU003888"/>
    </source>
</evidence>
<dbReference type="SUPFAM" id="SSF52080">
    <property type="entry name" value="Ribosomal proteins L15p and L18e"/>
    <property type="match status" value="1"/>
</dbReference>
<proteinExistence type="inferred from homology"/>
<evidence type="ECO:0000256" key="1">
    <source>
        <dbReference type="ARBA" id="ARBA00007320"/>
    </source>
</evidence>
<evidence type="ECO:0000313" key="9">
    <source>
        <dbReference type="Proteomes" id="UP000177135"/>
    </source>
</evidence>
<dbReference type="HAMAP" id="MF_01341">
    <property type="entry name" value="Ribosomal_uL15"/>
    <property type="match status" value="1"/>
</dbReference>
<sequence>MKLNNLPKITARGKKRLGQGLGSGKGKTAGRGQKGQKARGKVALGFIGGTLPLYKKLPFRKGLGNPKISTKPVTVPLSRLAIFKKGEKVNVESIVARGIVSLKKIKKNGVKIMGDGDLTVALEVNLPVSKSAAAKIEGAGGKVV</sequence>
<dbReference type="GO" id="GO:0006412">
    <property type="term" value="P:translation"/>
    <property type="evidence" value="ECO:0007669"/>
    <property type="project" value="UniProtKB-UniRule"/>
</dbReference>